<dbReference type="InterPro" id="IPR013786">
    <property type="entry name" value="AcylCoA_DH/ox_N"/>
</dbReference>
<gene>
    <name evidence="9" type="ORF">H9656_04080</name>
</gene>
<dbReference type="InterPro" id="IPR037069">
    <property type="entry name" value="AcylCoA_DH/ox_N_sf"/>
</dbReference>
<dbReference type="InterPro" id="IPR036250">
    <property type="entry name" value="AcylCo_DH-like_C"/>
</dbReference>
<dbReference type="InterPro" id="IPR006089">
    <property type="entry name" value="Acyl-CoA_DH_CS"/>
</dbReference>
<dbReference type="Proteomes" id="UP000638918">
    <property type="component" value="Unassembled WGS sequence"/>
</dbReference>
<evidence type="ECO:0000256" key="1">
    <source>
        <dbReference type="ARBA" id="ARBA00001974"/>
    </source>
</evidence>
<keyword evidence="5" id="KW-0560">Oxidoreductase</keyword>
<reference evidence="9 10" key="1">
    <citation type="submission" date="2020-08" db="EMBL/GenBank/DDBJ databases">
        <title>A Genomic Blueprint of the Chicken Gut Microbiome.</title>
        <authorList>
            <person name="Gilroy R."/>
            <person name="Ravi A."/>
            <person name="Getino M."/>
            <person name="Pursley I."/>
            <person name="Horton D.L."/>
            <person name="Alikhan N.-F."/>
            <person name="Baker D."/>
            <person name="Gharbi K."/>
            <person name="Hall N."/>
            <person name="Watson M."/>
            <person name="Adriaenssens E.M."/>
            <person name="Foster-Nyarko E."/>
            <person name="Jarju S."/>
            <person name="Secka A."/>
            <person name="Antonio M."/>
            <person name="Oren A."/>
            <person name="Chaudhuri R."/>
            <person name="La Ragione R.M."/>
            <person name="Hildebrand F."/>
            <person name="Pallen M.J."/>
        </authorList>
    </citation>
    <scope>NUCLEOTIDE SEQUENCE [LARGE SCALE GENOMIC DNA]</scope>
    <source>
        <strain evidence="9 10">Sa3CVA3</strain>
    </source>
</reference>
<dbReference type="SUPFAM" id="SSF56645">
    <property type="entry name" value="Acyl-CoA dehydrogenase NM domain-like"/>
    <property type="match status" value="1"/>
</dbReference>
<comment type="cofactor">
    <cofactor evidence="1 5">
        <name>FAD</name>
        <dbReference type="ChEBI" id="CHEBI:57692"/>
    </cofactor>
</comment>
<dbReference type="InterPro" id="IPR006091">
    <property type="entry name" value="Acyl-CoA_Oxase/DH_mid-dom"/>
</dbReference>
<evidence type="ECO:0000313" key="9">
    <source>
        <dbReference type="EMBL" id="MBD7940557.1"/>
    </source>
</evidence>
<evidence type="ECO:0000256" key="2">
    <source>
        <dbReference type="ARBA" id="ARBA00009347"/>
    </source>
</evidence>
<feature type="domain" description="Acyl-CoA oxidase/dehydrogenase middle" evidence="7">
    <location>
        <begin position="122"/>
        <end position="215"/>
    </location>
</feature>
<evidence type="ECO:0000256" key="3">
    <source>
        <dbReference type="ARBA" id="ARBA00022630"/>
    </source>
</evidence>
<dbReference type="InterPro" id="IPR009075">
    <property type="entry name" value="AcylCo_DH/oxidase_C"/>
</dbReference>
<comment type="similarity">
    <text evidence="2 5">Belongs to the acyl-CoA dehydrogenase family.</text>
</comment>
<dbReference type="PANTHER" id="PTHR43831:SF1">
    <property type="entry name" value="ISOBUTYRYL-COA DEHYDROGENASE, MITOCHONDRIAL"/>
    <property type="match status" value="1"/>
</dbReference>
<dbReference type="EMBL" id="JACSQU010000001">
    <property type="protein sequence ID" value="MBD7940557.1"/>
    <property type="molecule type" value="Genomic_DNA"/>
</dbReference>
<organism evidence="9 10">
    <name type="scientific">Brevundimonas guildfordensis</name>
    <dbReference type="NCBI Taxonomy" id="2762241"/>
    <lineage>
        <taxon>Bacteria</taxon>
        <taxon>Pseudomonadati</taxon>
        <taxon>Pseudomonadota</taxon>
        <taxon>Alphaproteobacteria</taxon>
        <taxon>Caulobacterales</taxon>
        <taxon>Caulobacteraceae</taxon>
        <taxon>Brevundimonas</taxon>
    </lineage>
</organism>
<dbReference type="InterPro" id="IPR052547">
    <property type="entry name" value="Mito_Isobutyryl-CoADH"/>
</dbReference>
<evidence type="ECO:0000313" key="10">
    <source>
        <dbReference type="Proteomes" id="UP000638918"/>
    </source>
</evidence>
<sequence>MDFALTDDQRAIQDAARAFAEAELAPHSARWDEDKHFPVDVLKAAAEMGFAGIYTSEEHGGMGLGRVEAAVIFEELSRGDVATAAFISIHNMATWMIDSFGSDELRARFVPSLVGMEKIASYCLTEPGSGSDAAALRTTAVRNGDHYVLNGAKAFISGAGTSDVYVVMVRTGGEGPKGISTLVVEAGTPGLSFGANEKKMGWNAQPTAVVSFDDCRVPVANLVGEEGAGFKYAMAGLDGGRLNIAACSLGGARLALETAQEYVAGRKQFGQAIGQFQNTQFELADMATDLEAARLMVLRGAWAIDTGHAEKTKWCAMAKRLTTDACFQIADQALQLHGGYGYLKDYPLERIVRDLRVHRILEGTNEIMRVIIARELAK</sequence>
<evidence type="ECO:0000256" key="4">
    <source>
        <dbReference type="ARBA" id="ARBA00022827"/>
    </source>
</evidence>
<keyword evidence="10" id="KW-1185">Reference proteome</keyword>
<name>A0ABR8QYL7_9CAUL</name>
<evidence type="ECO:0000256" key="5">
    <source>
        <dbReference type="RuleBase" id="RU362125"/>
    </source>
</evidence>
<dbReference type="RefSeq" id="WP_191742965.1">
    <property type="nucleotide sequence ID" value="NZ_JACSQU010000001.1"/>
</dbReference>
<comment type="caution">
    <text evidence="9">The sequence shown here is derived from an EMBL/GenBank/DDBJ whole genome shotgun (WGS) entry which is preliminary data.</text>
</comment>
<evidence type="ECO:0000259" key="6">
    <source>
        <dbReference type="Pfam" id="PF00441"/>
    </source>
</evidence>
<dbReference type="PIRSF" id="PIRSF016578">
    <property type="entry name" value="HsaA"/>
    <property type="match status" value="1"/>
</dbReference>
<accession>A0ABR8QYL7</accession>
<dbReference type="PANTHER" id="PTHR43831">
    <property type="entry name" value="ISOBUTYRYL-COA DEHYDROGENASE"/>
    <property type="match status" value="1"/>
</dbReference>
<dbReference type="PROSITE" id="PS00073">
    <property type="entry name" value="ACYL_COA_DH_2"/>
    <property type="match status" value="1"/>
</dbReference>
<dbReference type="CDD" id="cd01162">
    <property type="entry name" value="IBD"/>
    <property type="match status" value="1"/>
</dbReference>
<dbReference type="InterPro" id="IPR046373">
    <property type="entry name" value="Acyl-CoA_Oxase/DH_mid-dom_sf"/>
</dbReference>
<dbReference type="PROSITE" id="PS00072">
    <property type="entry name" value="ACYL_COA_DH_1"/>
    <property type="match status" value="1"/>
</dbReference>
<dbReference type="Gene3D" id="1.20.140.10">
    <property type="entry name" value="Butyryl-CoA Dehydrogenase, subunit A, domain 3"/>
    <property type="match status" value="1"/>
</dbReference>
<dbReference type="Pfam" id="PF02771">
    <property type="entry name" value="Acyl-CoA_dh_N"/>
    <property type="match status" value="1"/>
</dbReference>
<proteinExistence type="inferred from homology"/>
<feature type="domain" description="Acyl-CoA dehydrogenase/oxidase C-terminal" evidence="6">
    <location>
        <begin position="227"/>
        <end position="376"/>
    </location>
</feature>
<evidence type="ECO:0000259" key="8">
    <source>
        <dbReference type="Pfam" id="PF02771"/>
    </source>
</evidence>
<evidence type="ECO:0000259" key="7">
    <source>
        <dbReference type="Pfam" id="PF02770"/>
    </source>
</evidence>
<dbReference type="InterPro" id="IPR034178">
    <property type="entry name" value="IBD"/>
</dbReference>
<dbReference type="Pfam" id="PF02770">
    <property type="entry name" value="Acyl-CoA_dh_M"/>
    <property type="match status" value="1"/>
</dbReference>
<dbReference type="Pfam" id="PF00441">
    <property type="entry name" value="Acyl-CoA_dh_1"/>
    <property type="match status" value="1"/>
</dbReference>
<keyword evidence="4 5" id="KW-0274">FAD</keyword>
<keyword evidence="3 5" id="KW-0285">Flavoprotein</keyword>
<dbReference type="Gene3D" id="1.10.540.10">
    <property type="entry name" value="Acyl-CoA dehydrogenase/oxidase, N-terminal domain"/>
    <property type="match status" value="1"/>
</dbReference>
<dbReference type="SUPFAM" id="SSF47203">
    <property type="entry name" value="Acyl-CoA dehydrogenase C-terminal domain-like"/>
    <property type="match status" value="1"/>
</dbReference>
<protein>
    <submittedName>
        <fullName evidence="9">Isobutyryl-CoA dehydrogenase</fullName>
    </submittedName>
</protein>
<dbReference type="Gene3D" id="2.40.110.10">
    <property type="entry name" value="Butyryl-CoA Dehydrogenase, subunit A, domain 2"/>
    <property type="match status" value="1"/>
</dbReference>
<feature type="domain" description="Acyl-CoA dehydrogenase/oxidase N-terminal" evidence="8">
    <location>
        <begin position="6"/>
        <end position="116"/>
    </location>
</feature>
<dbReference type="InterPro" id="IPR009100">
    <property type="entry name" value="AcylCoA_DH/oxidase_NM_dom_sf"/>
</dbReference>